<feature type="region of interest" description="Disordered" evidence="1">
    <location>
        <begin position="1"/>
        <end position="28"/>
    </location>
</feature>
<protein>
    <submittedName>
        <fullName evidence="2">Mediator of RNA polymerase II transcription subunit 17</fullName>
    </submittedName>
</protein>
<accession>A0A2Z7BR23</accession>
<evidence type="ECO:0000256" key="1">
    <source>
        <dbReference type="SAM" id="MobiDB-lite"/>
    </source>
</evidence>
<reference evidence="2 3" key="1">
    <citation type="journal article" date="2015" name="Proc. Natl. Acad. Sci. U.S.A.">
        <title>The resurrection genome of Boea hygrometrica: A blueprint for survival of dehydration.</title>
        <authorList>
            <person name="Xiao L."/>
            <person name="Yang G."/>
            <person name="Zhang L."/>
            <person name="Yang X."/>
            <person name="Zhao S."/>
            <person name="Ji Z."/>
            <person name="Zhou Q."/>
            <person name="Hu M."/>
            <person name="Wang Y."/>
            <person name="Chen M."/>
            <person name="Xu Y."/>
            <person name="Jin H."/>
            <person name="Xiao X."/>
            <person name="Hu G."/>
            <person name="Bao F."/>
            <person name="Hu Y."/>
            <person name="Wan P."/>
            <person name="Li L."/>
            <person name="Deng X."/>
            <person name="Kuang T."/>
            <person name="Xiang C."/>
            <person name="Zhu J.K."/>
            <person name="Oliver M.J."/>
            <person name="He Y."/>
        </authorList>
    </citation>
    <scope>NUCLEOTIDE SEQUENCE [LARGE SCALE GENOMIC DNA]</scope>
    <source>
        <strain evidence="3">cv. XS01</strain>
    </source>
</reference>
<evidence type="ECO:0000313" key="2">
    <source>
        <dbReference type="EMBL" id="KZV34548.1"/>
    </source>
</evidence>
<proteinExistence type="predicted"/>
<dbReference type="AlphaFoldDB" id="A0A2Z7BR23"/>
<evidence type="ECO:0000313" key="3">
    <source>
        <dbReference type="Proteomes" id="UP000250235"/>
    </source>
</evidence>
<organism evidence="2 3">
    <name type="scientific">Dorcoceras hygrometricum</name>
    <dbReference type="NCBI Taxonomy" id="472368"/>
    <lineage>
        <taxon>Eukaryota</taxon>
        <taxon>Viridiplantae</taxon>
        <taxon>Streptophyta</taxon>
        <taxon>Embryophyta</taxon>
        <taxon>Tracheophyta</taxon>
        <taxon>Spermatophyta</taxon>
        <taxon>Magnoliopsida</taxon>
        <taxon>eudicotyledons</taxon>
        <taxon>Gunneridae</taxon>
        <taxon>Pentapetalae</taxon>
        <taxon>asterids</taxon>
        <taxon>lamiids</taxon>
        <taxon>Lamiales</taxon>
        <taxon>Gesneriaceae</taxon>
        <taxon>Didymocarpoideae</taxon>
        <taxon>Trichosporeae</taxon>
        <taxon>Loxocarpinae</taxon>
        <taxon>Dorcoceras</taxon>
    </lineage>
</organism>
<keyword evidence="3" id="KW-1185">Reference proteome</keyword>
<gene>
    <name evidence="2" type="ORF">F511_20472</name>
</gene>
<feature type="compositionally biased region" description="Polar residues" evidence="1">
    <location>
        <begin position="9"/>
        <end position="28"/>
    </location>
</feature>
<name>A0A2Z7BR23_9LAMI</name>
<dbReference type="Proteomes" id="UP000250235">
    <property type="component" value="Unassembled WGS sequence"/>
</dbReference>
<sequence>MHLLIASKRSVSTNSNDAASQCFRTSAPADQQQLSQRTILPAAMAELVLFFPALELLRGSSWTLFPPQPPSASHGSSGCWGP</sequence>
<dbReference type="EMBL" id="KV005039">
    <property type="protein sequence ID" value="KZV34548.1"/>
    <property type="molecule type" value="Genomic_DNA"/>
</dbReference>